<comment type="caution">
    <text evidence="1">The sequence shown here is derived from an EMBL/GenBank/DDBJ whole genome shotgun (WGS) entry which is preliminary data.</text>
</comment>
<protein>
    <recommendedName>
        <fullName evidence="3">Adhesin</fullName>
    </recommendedName>
</protein>
<dbReference type="RefSeq" id="WP_280762376.1">
    <property type="nucleotide sequence ID" value="NZ_JARXVC010000012.1"/>
</dbReference>
<organism evidence="1 2">
    <name type="scientific">Prescottella agglutinans</name>
    <dbReference type="NCBI Taxonomy" id="1644129"/>
    <lineage>
        <taxon>Bacteria</taxon>
        <taxon>Bacillati</taxon>
        <taxon>Actinomycetota</taxon>
        <taxon>Actinomycetes</taxon>
        <taxon>Mycobacteriales</taxon>
        <taxon>Nocardiaceae</taxon>
        <taxon>Prescottella</taxon>
    </lineage>
</organism>
<proteinExistence type="predicted"/>
<evidence type="ECO:0000313" key="1">
    <source>
        <dbReference type="EMBL" id="MDH6283109.1"/>
    </source>
</evidence>
<reference evidence="1 2" key="1">
    <citation type="submission" date="2023-04" db="EMBL/GenBank/DDBJ databases">
        <title>Forest soil microbial communities from Buena Vista Peninsula, Colon Province, Panama.</title>
        <authorList>
            <person name="Bouskill N."/>
        </authorList>
    </citation>
    <scope>NUCLEOTIDE SEQUENCE [LARGE SCALE GENOMIC DNA]</scope>
    <source>
        <strain evidence="1 2">CFH S0262</strain>
    </source>
</reference>
<dbReference type="Proteomes" id="UP001160334">
    <property type="component" value="Unassembled WGS sequence"/>
</dbReference>
<accession>A0ABT6MGX0</accession>
<dbReference type="EMBL" id="JARXVC010000012">
    <property type="protein sequence ID" value="MDH6283109.1"/>
    <property type="molecule type" value="Genomic_DNA"/>
</dbReference>
<gene>
    <name evidence="1" type="ORF">M2280_004352</name>
</gene>
<sequence>MRKSIAAGVVVAASAGIILGGTGIASAASKTIPEGWGVYLVNSQIRPGIYTTDGAPAGQTCSWVRGRGEPLRVEPIASGKAKGPATVKIEETDDVFITSGCSGWTLEKPQHEGFLSSGSLSGSLDFGSLTRTLTGSLEVGSAAGALGGSVAAGSLINGSAANGSAANGSAGS</sequence>
<evidence type="ECO:0008006" key="3">
    <source>
        <dbReference type="Google" id="ProtNLM"/>
    </source>
</evidence>
<evidence type="ECO:0000313" key="2">
    <source>
        <dbReference type="Proteomes" id="UP001160334"/>
    </source>
</evidence>
<name>A0ABT6MGX0_9NOCA</name>
<keyword evidence="2" id="KW-1185">Reference proteome</keyword>